<reference evidence="1" key="1">
    <citation type="journal article" date="2018" name="Genome Biol. Evol.">
        <title>Genomics and development of Lentinus tigrinus, a white-rot wood-decaying mushroom with dimorphic fruiting bodies.</title>
        <authorList>
            <person name="Wu B."/>
            <person name="Xu Z."/>
            <person name="Knudson A."/>
            <person name="Carlson A."/>
            <person name="Chen N."/>
            <person name="Kovaka S."/>
            <person name="LaButti K."/>
            <person name="Lipzen A."/>
            <person name="Pennachio C."/>
            <person name="Riley R."/>
            <person name="Schakwitz W."/>
            <person name="Umezawa K."/>
            <person name="Ohm R.A."/>
            <person name="Grigoriev I.V."/>
            <person name="Nagy L.G."/>
            <person name="Gibbons J."/>
            <person name="Hibbett D."/>
        </authorList>
    </citation>
    <scope>NUCLEOTIDE SEQUENCE [LARGE SCALE GENOMIC DNA]</scope>
    <source>
        <strain evidence="1">ALCF2SS1-6</strain>
    </source>
</reference>
<protein>
    <submittedName>
        <fullName evidence="1">Uncharacterized protein</fullName>
    </submittedName>
</protein>
<evidence type="ECO:0000313" key="2">
    <source>
        <dbReference type="Proteomes" id="UP000313359"/>
    </source>
</evidence>
<dbReference type="AlphaFoldDB" id="A0A5C2SC81"/>
<gene>
    <name evidence="1" type="ORF">L227DRAFT_67083</name>
</gene>
<organism evidence="1 2">
    <name type="scientific">Lentinus tigrinus ALCF2SS1-6</name>
    <dbReference type="NCBI Taxonomy" id="1328759"/>
    <lineage>
        <taxon>Eukaryota</taxon>
        <taxon>Fungi</taxon>
        <taxon>Dikarya</taxon>
        <taxon>Basidiomycota</taxon>
        <taxon>Agaricomycotina</taxon>
        <taxon>Agaricomycetes</taxon>
        <taxon>Polyporales</taxon>
        <taxon>Polyporaceae</taxon>
        <taxon>Lentinus</taxon>
    </lineage>
</organism>
<keyword evidence="2" id="KW-1185">Reference proteome</keyword>
<sequence>MKDPRYRSVSLGLLWCSELSQHMRVACKVLRQLALADGGAGSSLNVPPNASVEPQNHAVGMEPHLGSAQILGAVLKRSRGPATCDSAETRSPDPVSIWTPKMKTPYLTNPEATSTALAECRAYSRRQCPGVVVCRCCLPAKANRSHAAAGCSQTFIMQVCVAPREHQEGQDHQPVSSTFCVLEAASDFPSSIGQRLACLRAP</sequence>
<dbReference type="EMBL" id="ML122262">
    <property type="protein sequence ID" value="RPD61373.1"/>
    <property type="molecule type" value="Genomic_DNA"/>
</dbReference>
<accession>A0A5C2SC81</accession>
<dbReference type="Proteomes" id="UP000313359">
    <property type="component" value="Unassembled WGS sequence"/>
</dbReference>
<name>A0A5C2SC81_9APHY</name>
<proteinExistence type="predicted"/>
<evidence type="ECO:0000313" key="1">
    <source>
        <dbReference type="EMBL" id="RPD61373.1"/>
    </source>
</evidence>